<dbReference type="GO" id="GO:0044781">
    <property type="term" value="P:bacterial-type flagellum organization"/>
    <property type="evidence" value="ECO:0007669"/>
    <property type="project" value="UniProtKB-KW"/>
</dbReference>
<evidence type="ECO:0008006" key="11">
    <source>
        <dbReference type="Google" id="ProtNLM"/>
    </source>
</evidence>
<dbReference type="RefSeq" id="WP_184123858.1">
    <property type="nucleotide sequence ID" value="NZ_JACHBW010000027.1"/>
</dbReference>
<organism evidence="9 10">
    <name type="scientific">Paraburkholderia bannensis</name>
    <dbReference type="NCBI Taxonomy" id="765414"/>
    <lineage>
        <taxon>Bacteria</taxon>
        <taxon>Pseudomonadati</taxon>
        <taxon>Pseudomonadota</taxon>
        <taxon>Betaproteobacteria</taxon>
        <taxon>Burkholderiales</taxon>
        <taxon>Burkholderiaceae</taxon>
        <taxon>Paraburkholderia</taxon>
    </lineage>
</organism>
<evidence type="ECO:0000256" key="7">
    <source>
        <dbReference type="ARBA" id="ARBA00023159"/>
    </source>
</evidence>
<evidence type="ECO:0000256" key="2">
    <source>
        <dbReference type="ARBA" id="ARBA00022723"/>
    </source>
</evidence>
<proteinExistence type="predicted"/>
<evidence type="ECO:0000313" key="10">
    <source>
        <dbReference type="Proteomes" id="UP000571554"/>
    </source>
</evidence>
<dbReference type="Proteomes" id="UP000571554">
    <property type="component" value="Unassembled WGS sequence"/>
</dbReference>
<dbReference type="GO" id="GO:0045893">
    <property type="term" value="P:positive regulation of DNA-templated transcription"/>
    <property type="evidence" value="ECO:0007669"/>
    <property type="project" value="InterPro"/>
</dbReference>
<dbReference type="GO" id="GO:1902208">
    <property type="term" value="P:regulation of bacterial-type flagellum assembly"/>
    <property type="evidence" value="ECO:0007669"/>
    <property type="project" value="InterPro"/>
</dbReference>
<evidence type="ECO:0000256" key="4">
    <source>
        <dbReference type="ARBA" id="ARBA00022833"/>
    </source>
</evidence>
<dbReference type="Pfam" id="PF05280">
    <property type="entry name" value="FlhC"/>
    <property type="match status" value="1"/>
</dbReference>
<sequence length="409" mass="46526">MTNSNNNHEKTAEDYKALDRLYLHPWVAERLRCINYDLVEHIHQMLVSDPAFSEIYGVDLQSIEHLRQNDNSLRKLLGTPFLMLSPSLPSVEDWRCFVDDTATTVAVDELRDSMPDNRDALTTQAIQHHNRQFLDIVLTVANMSVLSAPLLGMTPELVRYLGSLPSYKLRTALERIRDLPLFCWRFRSSAFWVEYTAHDMNADQVAHHIMATTPFRASELPHSAMWTELRLGRDTHETYAAALMAHGCRSSTAATLFRLPQSKTRQMYQAIHGKRSICGNLPTSLQWFVDKPQHRLHTTVFIWLYRAALTMNANTPQALIAAADLYANLFPREGLLAIDRACSLTRRMGADTRLTIAPCRECGTSYVVANNETKIEMHHSFVCPSCDGSLLPRTTTRGRKRRNENATGK</sequence>
<evidence type="ECO:0000256" key="3">
    <source>
        <dbReference type="ARBA" id="ARBA00022795"/>
    </source>
</evidence>
<protein>
    <recommendedName>
        <fullName evidence="11">Transcriptional activator FlhC</fullName>
    </recommendedName>
</protein>
<keyword evidence="6" id="KW-0238">DNA-binding</keyword>
<dbReference type="SUPFAM" id="SSF160930">
    <property type="entry name" value="FlhC-like"/>
    <property type="match status" value="1"/>
</dbReference>
<name>A0A7W9U3N1_9BURK</name>
<keyword evidence="4" id="KW-0862">Zinc</keyword>
<evidence type="ECO:0000256" key="1">
    <source>
        <dbReference type="ARBA" id="ARBA00022490"/>
    </source>
</evidence>
<dbReference type="GO" id="GO:0046872">
    <property type="term" value="F:metal ion binding"/>
    <property type="evidence" value="ECO:0007669"/>
    <property type="project" value="UniProtKB-KW"/>
</dbReference>
<dbReference type="InterPro" id="IPR007944">
    <property type="entry name" value="FlhC"/>
</dbReference>
<dbReference type="GO" id="GO:0003677">
    <property type="term" value="F:DNA binding"/>
    <property type="evidence" value="ECO:0007669"/>
    <property type="project" value="UniProtKB-KW"/>
</dbReference>
<evidence type="ECO:0000256" key="8">
    <source>
        <dbReference type="ARBA" id="ARBA00023163"/>
    </source>
</evidence>
<evidence type="ECO:0000313" key="9">
    <source>
        <dbReference type="EMBL" id="MBB6106441.1"/>
    </source>
</evidence>
<gene>
    <name evidence="9" type="ORF">F4827_006316</name>
</gene>
<dbReference type="AlphaFoldDB" id="A0A7W9U3N1"/>
<keyword evidence="8" id="KW-0804">Transcription</keyword>
<keyword evidence="10" id="KW-1185">Reference proteome</keyword>
<keyword evidence="2" id="KW-0479">Metal-binding</keyword>
<keyword evidence="3" id="KW-1005">Bacterial flagellum biogenesis</keyword>
<comment type="caution">
    <text evidence="9">The sequence shown here is derived from an EMBL/GenBank/DDBJ whole genome shotgun (WGS) entry which is preliminary data.</text>
</comment>
<accession>A0A7W9U3N1</accession>
<evidence type="ECO:0000256" key="6">
    <source>
        <dbReference type="ARBA" id="ARBA00023125"/>
    </source>
</evidence>
<keyword evidence="1" id="KW-0963">Cytoplasm</keyword>
<reference evidence="9 10" key="1">
    <citation type="submission" date="2020-08" db="EMBL/GenBank/DDBJ databases">
        <title>Above-ground endophytic microbial communities from plants in different locations in the United States.</title>
        <authorList>
            <person name="Frank C."/>
        </authorList>
    </citation>
    <scope>NUCLEOTIDE SEQUENCE [LARGE SCALE GENOMIC DNA]</scope>
    <source>
        <strain evidence="9 10">WP4_2_2</strain>
    </source>
</reference>
<evidence type="ECO:0000256" key="5">
    <source>
        <dbReference type="ARBA" id="ARBA00023015"/>
    </source>
</evidence>
<keyword evidence="7" id="KW-0010">Activator</keyword>
<dbReference type="EMBL" id="JACHBW010000027">
    <property type="protein sequence ID" value="MBB6106441.1"/>
    <property type="molecule type" value="Genomic_DNA"/>
</dbReference>
<keyword evidence="5" id="KW-0805">Transcription regulation</keyword>